<reference evidence="2" key="1">
    <citation type="submission" date="2021-12" db="EMBL/GenBank/DDBJ databases">
        <title>Discovery of the Pendulisporaceae a myxobacterial family with distinct sporulation behavior and unique specialized metabolism.</title>
        <authorList>
            <person name="Garcia R."/>
            <person name="Popoff A."/>
            <person name="Bader C.D."/>
            <person name="Loehr J."/>
            <person name="Walesch S."/>
            <person name="Walt C."/>
            <person name="Boldt J."/>
            <person name="Bunk B."/>
            <person name="Haeckl F.J.F.P.J."/>
            <person name="Gunesch A.P."/>
            <person name="Birkelbach J."/>
            <person name="Nuebel U."/>
            <person name="Pietschmann T."/>
            <person name="Bach T."/>
            <person name="Mueller R."/>
        </authorList>
    </citation>
    <scope>NUCLEOTIDE SEQUENCE</scope>
    <source>
        <strain evidence="2">MSr11367</strain>
    </source>
</reference>
<evidence type="ECO:0000313" key="3">
    <source>
        <dbReference type="Proteomes" id="UP001374803"/>
    </source>
</evidence>
<name>A0ABZ2LES6_9BACT</name>
<keyword evidence="1" id="KW-0472">Membrane</keyword>
<feature type="transmembrane region" description="Helical" evidence="1">
    <location>
        <begin position="20"/>
        <end position="36"/>
    </location>
</feature>
<keyword evidence="1" id="KW-0812">Transmembrane</keyword>
<accession>A0ABZ2LES6</accession>
<protein>
    <submittedName>
        <fullName evidence="2">Uncharacterized protein</fullName>
    </submittedName>
</protein>
<keyword evidence="1" id="KW-1133">Transmembrane helix</keyword>
<evidence type="ECO:0000256" key="1">
    <source>
        <dbReference type="SAM" id="Phobius"/>
    </source>
</evidence>
<evidence type="ECO:0000313" key="2">
    <source>
        <dbReference type="EMBL" id="WXB07691.1"/>
    </source>
</evidence>
<dbReference type="Proteomes" id="UP001374803">
    <property type="component" value="Chromosome"/>
</dbReference>
<dbReference type="EMBL" id="CP089983">
    <property type="protein sequence ID" value="WXB07691.1"/>
    <property type="molecule type" value="Genomic_DNA"/>
</dbReference>
<organism evidence="2 3">
    <name type="scientific">Pendulispora rubella</name>
    <dbReference type="NCBI Taxonomy" id="2741070"/>
    <lineage>
        <taxon>Bacteria</taxon>
        <taxon>Pseudomonadati</taxon>
        <taxon>Myxococcota</taxon>
        <taxon>Myxococcia</taxon>
        <taxon>Myxococcales</taxon>
        <taxon>Sorangiineae</taxon>
        <taxon>Pendulisporaceae</taxon>
        <taxon>Pendulispora</taxon>
    </lineage>
</organism>
<dbReference type="RefSeq" id="WP_394837356.1">
    <property type="nucleotide sequence ID" value="NZ_CP089929.1"/>
</dbReference>
<gene>
    <name evidence="2" type="ORF">LVJ94_10655</name>
</gene>
<keyword evidence="3" id="KW-1185">Reference proteome</keyword>
<sequence length="48" mass="5105">MSTASVRANPGNGQIARARLVISWLLVGIPLAYGVYETLLKASKLFTG</sequence>
<proteinExistence type="predicted"/>